<sequence length="1032" mass="117771">MRIKQYFLMTDYSLWEVILNGDSPIPTRVIDGVVQPIAPTIAEKRLARKNELKARGTLLMALPNKHQLKFNINKDAKTLMEAIEKRFGGNKETKKAIEAYQSIRNSWRISFSRRYLEDQSLDDLFNGLKIYEVEVKSSSSTSPTTQNIDFVSSQNTDRTNEEGNVQQYVLFPLWSFGSKDPQNTDDDVTFKVKELKFEVKKPEYEVHVSPSSSAKTKKHNDKNKREAKRKSPVKLSTGFRNLSEEFEDFSDNSINEVTAASTPVTTVRQILTNSINTFSVADNAYSNDEEDVGAEANFTNLETTITVSPIPTTRVHKDHRVTQIIGDLFSDTQTRSMTRMVKDQGGFTQINNEDFHTCMFACFLSQEEPKRVHQALKDPSWIEAIQDKLLQFKMQKVCVLVDLPKGHTQEKGIDYEEVFAPVARIEAIRLFLAYAAFMGFMVYQMDVKSAFLYETIEEEVYVCQPIGFKDLDYPDKVYKLVKALYGLHQAPKACQDKYVAEILRKIGLNDEKSASSPIDTKKPLLKDPDGEDVDVHTYRSMIGSLMHLTSSRPDIMFVVCACAHFQVTPKASHLCAVKRIFRYLNGKPHLGLWYPKDSPFNLVVYSNSDYAGASLDKKSTTRGCQFLGCRLISWQYKKQTVSNTSSTEAEYVAASSCCAQVLWTQNQLLDYGVGKGFSGVNTALFEGMLVQQQAANDVDDVVADNVLANDVCDVVADDVIADDVADVVAHADEGIIAKIDADKDVTLEEVAAKVDTAKDAKDDKLELDELREVIEVDDVIEQVKRKEKEDNAVLRYQALKRKPQIEAQDRKNIMLEEEASRALKRKTKSSEQQAVEKQKLDEEVEELKKHLKIVPNDEDDVYTEATPLALKFPVVDYQIHTANNKPYYKVIRADGTHHLFLSFLRLLRNFDREDLEVLWQIIQERFASSKPNNFTDDFLLATLKQYDLASREKISLDKIHSRSNAQQCKTGSQRRDFGVDVAKDFKEYTLRDYYCWLKTYCYWYKLMMLDNVVDSRLRLLEQSVAVDDKMKK</sequence>
<evidence type="ECO:0000259" key="3">
    <source>
        <dbReference type="Pfam" id="PF07727"/>
    </source>
</evidence>
<accession>A0A699H430</accession>
<feature type="region of interest" description="Disordered" evidence="2">
    <location>
        <begin position="206"/>
        <end position="236"/>
    </location>
</feature>
<evidence type="ECO:0000256" key="1">
    <source>
        <dbReference type="SAM" id="Coils"/>
    </source>
</evidence>
<dbReference type="EMBL" id="BKCJ010094710">
    <property type="protein sequence ID" value="GEX19788.1"/>
    <property type="molecule type" value="Genomic_DNA"/>
</dbReference>
<protein>
    <submittedName>
        <fullName evidence="4">Putative ribonuclease H-like domain-containing protein</fullName>
    </submittedName>
</protein>
<feature type="domain" description="Reverse transcriptase Ty1/copia-type" evidence="3">
    <location>
        <begin position="404"/>
        <end position="512"/>
    </location>
</feature>
<proteinExistence type="predicted"/>
<feature type="coiled-coil region" evidence="1">
    <location>
        <begin position="805"/>
        <end position="850"/>
    </location>
</feature>
<dbReference type="AlphaFoldDB" id="A0A699H430"/>
<keyword evidence="1" id="KW-0175">Coiled coil</keyword>
<name>A0A699H430_TANCI</name>
<organism evidence="4">
    <name type="scientific">Tanacetum cinerariifolium</name>
    <name type="common">Dalmatian daisy</name>
    <name type="synonym">Chrysanthemum cinerariifolium</name>
    <dbReference type="NCBI Taxonomy" id="118510"/>
    <lineage>
        <taxon>Eukaryota</taxon>
        <taxon>Viridiplantae</taxon>
        <taxon>Streptophyta</taxon>
        <taxon>Embryophyta</taxon>
        <taxon>Tracheophyta</taxon>
        <taxon>Spermatophyta</taxon>
        <taxon>Magnoliopsida</taxon>
        <taxon>eudicotyledons</taxon>
        <taxon>Gunneridae</taxon>
        <taxon>Pentapetalae</taxon>
        <taxon>asterids</taxon>
        <taxon>campanulids</taxon>
        <taxon>Asterales</taxon>
        <taxon>Asteraceae</taxon>
        <taxon>Asteroideae</taxon>
        <taxon>Anthemideae</taxon>
        <taxon>Anthemidinae</taxon>
        <taxon>Tanacetum</taxon>
    </lineage>
</organism>
<evidence type="ECO:0000313" key="4">
    <source>
        <dbReference type="EMBL" id="GEX19788.1"/>
    </source>
</evidence>
<reference evidence="4" key="1">
    <citation type="journal article" date="2019" name="Sci. Rep.">
        <title>Draft genome of Tanacetum cinerariifolium, the natural source of mosquito coil.</title>
        <authorList>
            <person name="Yamashiro T."/>
            <person name="Shiraishi A."/>
            <person name="Satake H."/>
            <person name="Nakayama K."/>
        </authorList>
    </citation>
    <scope>NUCLEOTIDE SEQUENCE</scope>
</reference>
<dbReference type="Pfam" id="PF07727">
    <property type="entry name" value="RVT_2"/>
    <property type="match status" value="1"/>
</dbReference>
<dbReference type="PANTHER" id="PTHR11439:SF495">
    <property type="entry name" value="REVERSE TRANSCRIPTASE, RNA-DEPENDENT DNA POLYMERASE-RELATED"/>
    <property type="match status" value="1"/>
</dbReference>
<gene>
    <name evidence="4" type="ORF">Tci_291763</name>
</gene>
<feature type="region of interest" description="Disordered" evidence="2">
    <location>
        <begin position="139"/>
        <end position="159"/>
    </location>
</feature>
<evidence type="ECO:0000256" key="2">
    <source>
        <dbReference type="SAM" id="MobiDB-lite"/>
    </source>
</evidence>
<dbReference type="CDD" id="cd09272">
    <property type="entry name" value="RNase_HI_RT_Ty1"/>
    <property type="match status" value="1"/>
</dbReference>
<comment type="caution">
    <text evidence="4">The sequence shown here is derived from an EMBL/GenBank/DDBJ whole genome shotgun (WGS) entry which is preliminary data.</text>
</comment>
<dbReference type="InterPro" id="IPR013103">
    <property type="entry name" value="RVT_2"/>
</dbReference>
<dbReference type="PANTHER" id="PTHR11439">
    <property type="entry name" value="GAG-POL-RELATED RETROTRANSPOSON"/>
    <property type="match status" value="1"/>
</dbReference>
<feature type="compositionally biased region" description="Basic residues" evidence="2">
    <location>
        <begin position="215"/>
        <end position="232"/>
    </location>
</feature>